<dbReference type="NCBIfam" id="TIGR00229">
    <property type="entry name" value="sensory_box"/>
    <property type="match status" value="1"/>
</dbReference>
<sequence length="182" mass="19719">MIWVTDHLGSLTYVGQQWHHLTGQETSTALGMGWHDSLHPDDRAFIVDSFAEACQRQTEFMLLFRLQRTDGSHVWVLGGASPSFTPLTEEFVGFLGVLSEYGEDAQGLTAKADIGTFKPGRPTGDFAPLSKLDIAADYLIAARAVTVGYGPDVANAIDDALHALGQALQREQQATRSAGGYH</sequence>
<reference evidence="2" key="1">
    <citation type="journal article" date="2021" name="Front. Microbiol.">
        <title>Comprehensive Comparative Genomics and Phenotyping of Methylobacterium Species.</title>
        <authorList>
            <person name="Alessa O."/>
            <person name="Ogura Y."/>
            <person name="Fujitani Y."/>
            <person name="Takami H."/>
            <person name="Hayashi T."/>
            <person name="Sahin N."/>
            <person name="Tani A."/>
        </authorList>
    </citation>
    <scope>NUCLEOTIDE SEQUENCE</scope>
    <source>
        <strain evidence="2">DSM 14458</strain>
    </source>
</reference>
<dbReference type="InterPro" id="IPR035965">
    <property type="entry name" value="PAS-like_dom_sf"/>
</dbReference>
<dbReference type="Proteomes" id="UP001055093">
    <property type="component" value="Unassembled WGS sequence"/>
</dbReference>
<proteinExistence type="predicted"/>
<gene>
    <name evidence="2" type="ORF">BGCPKDLD_5185</name>
</gene>
<organism evidence="2 3">
    <name type="scientific">Methylorubrum suomiense</name>
    <dbReference type="NCBI Taxonomy" id="144191"/>
    <lineage>
        <taxon>Bacteria</taxon>
        <taxon>Pseudomonadati</taxon>
        <taxon>Pseudomonadota</taxon>
        <taxon>Alphaproteobacteria</taxon>
        <taxon>Hyphomicrobiales</taxon>
        <taxon>Methylobacteriaceae</taxon>
        <taxon>Methylorubrum</taxon>
    </lineage>
</organism>
<comment type="caution">
    <text evidence="2">The sequence shown here is derived from an EMBL/GenBank/DDBJ whole genome shotgun (WGS) entry which is preliminary data.</text>
</comment>
<accession>A0ABQ4V2M4</accession>
<evidence type="ECO:0000313" key="3">
    <source>
        <dbReference type="Proteomes" id="UP001055093"/>
    </source>
</evidence>
<evidence type="ECO:0000259" key="1">
    <source>
        <dbReference type="PROSITE" id="PS50112"/>
    </source>
</evidence>
<dbReference type="Pfam" id="PF08447">
    <property type="entry name" value="PAS_3"/>
    <property type="match status" value="1"/>
</dbReference>
<feature type="domain" description="PAS" evidence="1">
    <location>
        <begin position="1"/>
        <end position="57"/>
    </location>
</feature>
<dbReference type="PROSITE" id="PS50112">
    <property type="entry name" value="PAS"/>
    <property type="match status" value="1"/>
</dbReference>
<name>A0ABQ4V2M4_9HYPH</name>
<dbReference type="RefSeq" id="WP_238308897.1">
    <property type="nucleotide sequence ID" value="NZ_BPRE01000028.1"/>
</dbReference>
<dbReference type="CDD" id="cd00130">
    <property type="entry name" value="PAS"/>
    <property type="match status" value="1"/>
</dbReference>
<protein>
    <recommendedName>
        <fullName evidence="1">PAS domain-containing protein</fullName>
    </recommendedName>
</protein>
<evidence type="ECO:0000313" key="2">
    <source>
        <dbReference type="EMBL" id="GJE78568.1"/>
    </source>
</evidence>
<dbReference type="InterPro" id="IPR000014">
    <property type="entry name" value="PAS"/>
</dbReference>
<dbReference type="Gene3D" id="3.30.450.20">
    <property type="entry name" value="PAS domain"/>
    <property type="match status" value="1"/>
</dbReference>
<dbReference type="SUPFAM" id="SSF55785">
    <property type="entry name" value="PYP-like sensor domain (PAS domain)"/>
    <property type="match status" value="1"/>
</dbReference>
<dbReference type="EMBL" id="BPRE01000028">
    <property type="protein sequence ID" value="GJE78568.1"/>
    <property type="molecule type" value="Genomic_DNA"/>
</dbReference>
<keyword evidence="3" id="KW-1185">Reference proteome</keyword>
<reference evidence="2" key="2">
    <citation type="submission" date="2021-08" db="EMBL/GenBank/DDBJ databases">
        <authorList>
            <person name="Tani A."/>
            <person name="Ola A."/>
            <person name="Ogura Y."/>
            <person name="Katsura K."/>
            <person name="Hayashi T."/>
        </authorList>
    </citation>
    <scope>NUCLEOTIDE SEQUENCE</scope>
    <source>
        <strain evidence="2">DSM 14458</strain>
    </source>
</reference>
<dbReference type="InterPro" id="IPR013655">
    <property type="entry name" value="PAS_fold_3"/>
</dbReference>